<evidence type="ECO:0000313" key="1">
    <source>
        <dbReference type="EMBL" id="ERJ74716.1"/>
    </source>
</evidence>
<proteinExistence type="predicted"/>
<gene>
    <name evidence="1" type="ORF">HMPREF0653_02132</name>
</gene>
<sequence length="266" mass="29460">MCLKQSDDGVGRFANWRDYLHVRVHVGSVGAQPMRLLLRHLYDGLRMLVVLNNVPDLLYGTVVCLRFLSGRMMVGVAVIDLTVCFAPLFHETNVAQVVMMRHGQNQQHHEHCQPKTYYESFSPHHDAKVAKFCCNSVAKCSSICFFNCIDFGFQCRCACAPILYGYSSNVLIVSTLTVQPMVIQAGISGQRPNVGWVSLTRSHPIRTGPIIRISLTLTTAMDTDGTALKSIIYAVPKAPFATAFPQNRALLALRSQGNGCQQQTLT</sequence>
<comment type="caution">
    <text evidence="1">The sequence shown here is derived from an EMBL/GenBank/DDBJ whole genome shotgun (WGS) entry which is preliminary data.</text>
</comment>
<protein>
    <submittedName>
        <fullName evidence="1">Uncharacterized protein</fullName>
    </submittedName>
</protein>
<accession>A0ABP2Y9G9</accession>
<dbReference type="EMBL" id="AWUY01000201">
    <property type="protein sequence ID" value="ERJ74716.1"/>
    <property type="molecule type" value="Genomic_DNA"/>
</dbReference>
<dbReference type="Proteomes" id="UP000016660">
    <property type="component" value="Unassembled WGS sequence"/>
</dbReference>
<keyword evidence="2" id="KW-1185">Reference proteome</keyword>
<evidence type="ECO:0000313" key="2">
    <source>
        <dbReference type="Proteomes" id="UP000016660"/>
    </source>
</evidence>
<organism evidence="1 2">
    <name type="scientific">Prevotella disiens JCM 6334 = ATCC 29426</name>
    <dbReference type="NCBI Taxonomy" id="1235811"/>
    <lineage>
        <taxon>Bacteria</taxon>
        <taxon>Pseudomonadati</taxon>
        <taxon>Bacteroidota</taxon>
        <taxon>Bacteroidia</taxon>
        <taxon>Bacteroidales</taxon>
        <taxon>Prevotellaceae</taxon>
        <taxon>Prevotella</taxon>
    </lineage>
</organism>
<reference evidence="1 2" key="1">
    <citation type="submission" date="2013-06" db="EMBL/GenBank/DDBJ databases">
        <authorList>
            <person name="Weinstock G."/>
            <person name="Sodergren E."/>
            <person name="Lobos E.A."/>
            <person name="Fulton L."/>
            <person name="Fulton R."/>
            <person name="Courtney L."/>
            <person name="Fronick C."/>
            <person name="O'Laughlin M."/>
            <person name="Godfrey J."/>
            <person name="Wilson R.M."/>
            <person name="Miner T."/>
            <person name="Farmer C."/>
            <person name="Delehaunty K."/>
            <person name="Cordes M."/>
            <person name="Minx P."/>
            <person name="Tomlinson C."/>
            <person name="Chen J."/>
            <person name="Wollam A."/>
            <person name="Pepin K.H."/>
            <person name="Bhonagiri V."/>
            <person name="Zhang X."/>
            <person name="Warren W."/>
            <person name="Mitreva M."/>
            <person name="Mardis E.R."/>
            <person name="Wilson R.K."/>
        </authorList>
    </citation>
    <scope>NUCLEOTIDE SEQUENCE [LARGE SCALE GENOMIC DNA]</scope>
    <source>
        <strain evidence="1 2">ATCC 29426</strain>
    </source>
</reference>
<name>A0ABP2Y9G9_9BACT</name>